<dbReference type="PROSITE" id="PS51677">
    <property type="entry name" value="NODB"/>
    <property type="match status" value="1"/>
</dbReference>
<proteinExistence type="predicted"/>
<dbReference type="InterPro" id="IPR011330">
    <property type="entry name" value="Glyco_hydro/deAcase_b/a-brl"/>
</dbReference>
<dbReference type="InterPro" id="IPR002509">
    <property type="entry name" value="NODB_dom"/>
</dbReference>
<name>A0A2T0TZ46_9SPHI</name>
<evidence type="ECO:0000313" key="2">
    <source>
        <dbReference type="EMBL" id="PRY50818.1"/>
    </source>
</evidence>
<keyword evidence="3" id="KW-1185">Reference proteome</keyword>
<dbReference type="AlphaFoldDB" id="A0A2T0TZ46"/>
<dbReference type="Gene3D" id="3.20.20.370">
    <property type="entry name" value="Glycoside hydrolase/deacetylase"/>
    <property type="match status" value="1"/>
</dbReference>
<gene>
    <name evidence="2" type="ORF">B0I27_10822</name>
</gene>
<protein>
    <recommendedName>
        <fullName evidence="1">NodB homology domain-containing protein</fullName>
    </recommendedName>
</protein>
<dbReference type="GO" id="GO:0016810">
    <property type="term" value="F:hydrolase activity, acting on carbon-nitrogen (but not peptide) bonds"/>
    <property type="evidence" value="ECO:0007669"/>
    <property type="project" value="InterPro"/>
</dbReference>
<dbReference type="EMBL" id="PVTH01000008">
    <property type="protein sequence ID" value="PRY50818.1"/>
    <property type="molecule type" value="Genomic_DNA"/>
</dbReference>
<sequence>MLYADWVKRDSLLVTEDEFKKDLLANYSKMLPFGVGSKDAPYFIPPYEWYNKQIVSWTEDLGLQVVNFSPGTSSTADYTYPEMGKSYRSSAEIYDSILDFEKGDPHGLNGFILLVHIGTDPRRKDKFYDKLDQLLTELKAKQYTFVKINKLLD</sequence>
<accession>A0A2T0TZ46</accession>
<dbReference type="Proteomes" id="UP000238034">
    <property type="component" value="Unassembled WGS sequence"/>
</dbReference>
<comment type="caution">
    <text evidence="2">The sequence shown here is derived from an EMBL/GenBank/DDBJ whole genome shotgun (WGS) entry which is preliminary data.</text>
</comment>
<reference evidence="2 3" key="1">
    <citation type="submission" date="2018-03" db="EMBL/GenBank/DDBJ databases">
        <title>Genomic Encyclopedia of Type Strains, Phase III (KMG-III): the genomes of soil and plant-associated and newly described type strains.</title>
        <authorList>
            <person name="Whitman W."/>
        </authorList>
    </citation>
    <scope>NUCLEOTIDE SEQUENCE [LARGE SCALE GENOMIC DNA]</scope>
    <source>
        <strain evidence="2 3">CGMCC 1.9313</strain>
    </source>
</reference>
<organism evidence="2 3">
    <name type="scientific">Arcticibacter pallidicorallinus</name>
    <dbReference type="NCBI Taxonomy" id="1259464"/>
    <lineage>
        <taxon>Bacteria</taxon>
        <taxon>Pseudomonadati</taxon>
        <taxon>Bacteroidota</taxon>
        <taxon>Sphingobacteriia</taxon>
        <taxon>Sphingobacteriales</taxon>
        <taxon>Sphingobacteriaceae</taxon>
        <taxon>Arcticibacter</taxon>
    </lineage>
</organism>
<dbReference type="SUPFAM" id="SSF88713">
    <property type="entry name" value="Glycoside hydrolase/deacetylase"/>
    <property type="match status" value="1"/>
</dbReference>
<feature type="domain" description="NodB homology" evidence="1">
    <location>
        <begin position="1"/>
        <end position="146"/>
    </location>
</feature>
<evidence type="ECO:0000259" key="1">
    <source>
        <dbReference type="PROSITE" id="PS51677"/>
    </source>
</evidence>
<evidence type="ECO:0000313" key="3">
    <source>
        <dbReference type="Proteomes" id="UP000238034"/>
    </source>
</evidence>
<dbReference type="GO" id="GO:0005975">
    <property type="term" value="P:carbohydrate metabolic process"/>
    <property type="evidence" value="ECO:0007669"/>
    <property type="project" value="InterPro"/>
</dbReference>